<comment type="similarity">
    <text evidence="1">Belongs to the peptidase M20A family.</text>
</comment>
<dbReference type="InterPro" id="IPR017144">
    <property type="entry name" value="Xaa-Arg_dipeptidase"/>
</dbReference>
<dbReference type="Gene3D" id="3.30.70.360">
    <property type="match status" value="1"/>
</dbReference>
<dbReference type="RefSeq" id="WP_070111103.1">
    <property type="nucleotide sequence ID" value="NZ_LZFO01000041.1"/>
</dbReference>
<gene>
    <name evidence="2" type="primary">abgB_2</name>
    <name evidence="2" type="ORF">CLOACE_20810</name>
</gene>
<dbReference type="AlphaFoldDB" id="A0A1E8EWK9"/>
<keyword evidence="2" id="KW-0378">Hydrolase</keyword>
<dbReference type="OrthoDB" id="9781032at2"/>
<evidence type="ECO:0000313" key="3">
    <source>
        <dbReference type="Proteomes" id="UP000175744"/>
    </source>
</evidence>
<name>A0A1E8EWK9_9CLOT</name>
<dbReference type="PANTHER" id="PTHR30575">
    <property type="entry name" value="PEPTIDASE M20"/>
    <property type="match status" value="1"/>
</dbReference>
<dbReference type="PANTHER" id="PTHR30575:SF0">
    <property type="entry name" value="XAA-ARG DIPEPTIDASE"/>
    <property type="match status" value="1"/>
</dbReference>
<dbReference type="PATRIC" id="fig|1121290.3.peg.2090"/>
<dbReference type="Gene3D" id="3.40.630.10">
    <property type="entry name" value="Zn peptidases"/>
    <property type="match status" value="1"/>
</dbReference>
<dbReference type="SUPFAM" id="SSF53187">
    <property type="entry name" value="Zn-dependent exopeptidases"/>
    <property type="match status" value="1"/>
</dbReference>
<dbReference type="Proteomes" id="UP000175744">
    <property type="component" value="Unassembled WGS sequence"/>
</dbReference>
<proteinExistence type="inferred from homology"/>
<dbReference type="GO" id="GO:0071713">
    <property type="term" value="F:para-aminobenzoyl-glutamate hydrolase activity"/>
    <property type="evidence" value="ECO:0007669"/>
    <property type="project" value="TreeGrafter"/>
</dbReference>
<comment type="caution">
    <text evidence="2">The sequence shown here is derived from an EMBL/GenBank/DDBJ whole genome shotgun (WGS) entry which is preliminary data.</text>
</comment>
<accession>A0A1E8EWK9</accession>
<organism evidence="2 3">
    <name type="scientific">Clostridium acetireducens DSM 10703</name>
    <dbReference type="NCBI Taxonomy" id="1121290"/>
    <lineage>
        <taxon>Bacteria</taxon>
        <taxon>Bacillati</taxon>
        <taxon>Bacillota</taxon>
        <taxon>Clostridia</taxon>
        <taxon>Eubacteriales</taxon>
        <taxon>Clostridiaceae</taxon>
        <taxon>Clostridium</taxon>
    </lineage>
</organism>
<dbReference type="InterPro" id="IPR052030">
    <property type="entry name" value="Peptidase_M20/M20A_hydrolases"/>
</dbReference>
<dbReference type="STRING" id="1121290.CLAOCE_20810"/>
<evidence type="ECO:0000256" key="1">
    <source>
        <dbReference type="PIRNR" id="PIRNR037226"/>
    </source>
</evidence>
<dbReference type="GO" id="GO:0005737">
    <property type="term" value="C:cytoplasm"/>
    <property type="evidence" value="ECO:0007669"/>
    <property type="project" value="TreeGrafter"/>
</dbReference>
<dbReference type="GO" id="GO:0016805">
    <property type="term" value="F:dipeptidase activity"/>
    <property type="evidence" value="ECO:0007669"/>
    <property type="project" value="InterPro"/>
</dbReference>
<dbReference type="EMBL" id="LZFO01000041">
    <property type="protein sequence ID" value="OFI01526.1"/>
    <property type="molecule type" value="Genomic_DNA"/>
</dbReference>
<sequence>MKQKITTYLNTLKDTLFNLSKYLYENPEDSFHEYKACNYITNLLKDNNFFVIDNYLNIPTAFYAKYGKGYPKICYICEYDAVENGGHIAGHNLVSAMSIGASLSLAKVMDKIDGTIIVLGCPGEFVGGAKVTMVKQGVFDDIDVVLMAHPDVITAESGTSRAVIPLKIEFKSKSGFSYRRVGTYSALDACLFTFNAISLLSKGFDEGCSIDGVIVKGGSSPYLLPSEAEAKFYIRAPKMNLASDIEIKIREFIKTTSNIMDVYSDISLYELPYDDLIPNRTLSRVFSHNLKESGIINIDSPKNTSSGVSLGTVSHKVPTMHPFISIVNDKSIEYSSAEFSMATISYYAQNKVLKAAKALALTGLDLIQNKNLLKEIKTEFNKKIETRD</sequence>
<dbReference type="PIRSF" id="PIRSF037226">
    <property type="entry name" value="Amidohydrolase_ACY1L2_prd"/>
    <property type="match status" value="1"/>
</dbReference>
<evidence type="ECO:0000313" key="2">
    <source>
        <dbReference type="EMBL" id="OFI01526.1"/>
    </source>
</evidence>
<protein>
    <recommendedName>
        <fullName evidence="1">Peptidase M20 domain-containing protein 2</fullName>
    </recommendedName>
</protein>
<keyword evidence="3" id="KW-1185">Reference proteome</keyword>
<reference evidence="2 3" key="1">
    <citation type="submission" date="2016-06" db="EMBL/GenBank/DDBJ databases">
        <title>Genome sequence of Clostridium acetireducens DSM 10703.</title>
        <authorList>
            <person name="Poehlein A."/>
            <person name="Fluechter S."/>
            <person name="Duerre P."/>
            <person name="Daniel R."/>
        </authorList>
    </citation>
    <scope>NUCLEOTIDE SEQUENCE [LARGE SCALE GENOMIC DNA]</scope>
    <source>
        <strain evidence="2 3">DSM 10703</strain>
    </source>
</reference>
<dbReference type="GO" id="GO:0046657">
    <property type="term" value="P:folic acid catabolic process"/>
    <property type="evidence" value="ECO:0007669"/>
    <property type="project" value="TreeGrafter"/>
</dbReference>